<evidence type="ECO:0000313" key="7">
    <source>
        <dbReference type="EMBL" id="VEA68096.1"/>
    </source>
</evidence>
<dbReference type="PROSITE" id="PS51197">
    <property type="entry name" value="HTH_RRF2_2"/>
    <property type="match status" value="1"/>
</dbReference>
<name>A0A447QDT3_SERRU</name>
<evidence type="ECO:0000256" key="1">
    <source>
        <dbReference type="ARBA" id="ARBA00022491"/>
    </source>
</evidence>
<dbReference type="EMBL" id="LR134155">
    <property type="protein sequence ID" value="VEA68096.1"/>
    <property type="molecule type" value="Genomic_DNA"/>
</dbReference>
<dbReference type="PANTHER" id="PTHR33221:SF15">
    <property type="entry name" value="HTH-TYPE TRANSCRIPTIONAL REGULATOR YWGB-RELATED"/>
    <property type="match status" value="1"/>
</dbReference>
<evidence type="ECO:0000256" key="4">
    <source>
        <dbReference type="ARBA" id="ARBA00023014"/>
    </source>
</evidence>
<evidence type="ECO:0000256" key="3">
    <source>
        <dbReference type="ARBA" id="ARBA00023004"/>
    </source>
</evidence>
<keyword evidence="2" id="KW-0001">2Fe-2S</keyword>
<dbReference type="GO" id="GO:0005829">
    <property type="term" value="C:cytosol"/>
    <property type="evidence" value="ECO:0007669"/>
    <property type="project" value="TreeGrafter"/>
</dbReference>
<evidence type="ECO:0000256" key="5">
    <source>
        <dbReference type="ARBA" id="ARBA00023015"/>
    </source>
</evidence>
<sequence>MRKDHRLSRALHVLIHMDKIRDPVTSEDIALMINTNPVVVRRLFQGLKQAGIIHSEKGHGGGWTLQKPLGDITLLQVFHAIGSTELFSIGWATEHDKCQIEDAVNNEISDTLEEARRLITNRFAELTLDKLVPEVLKHK</sequence>
<keyword evidence="6" id="KW-0804">Transcription</keyword>
<keyword evidence="3" id="KW-0408">Iron</keyword>
<organism evidence="7 8">
    <name type="scientific">Serratia rubidaea</name>
    <name type="common">Serratia marinorubra</name>
    <dbReference type="NCBI Taxonomy" id="61652"/>
    <lineage>
        <taxon>Bacteria</taxon>
        <taxon>Pseudomonadati</taxon>
        <taxon>Pseudomonadota</taxon>
        <taxon>Gammaproteobacteria</taxon>
        <taxon>Enterobacterales</taxon>
        <taxon>Yersiniaceae</taxon>
        <taxon>Serratia</taxon>
    </lineage>
</organism>
<dbReference type="InterPro" id="IPR036390">
    <property type="entry name" value="WH_DNA-bd_sf"/>
</dbReference>
<evidence type="ECO:0000256" key="6">
    <source>
        <dbReference type="ARBA" id="ARBA00023163"/>
    </source>
</evidence>
<dbReference type="PANTHER" id="PTHR33221">
    <property type="entry name" value="WINGED HELIX-TURN-HELIX TRANSCRIPTIONAL REGULATOR, RRF2 FAMILY"/>
    <property type="match status" value="1"/>
</dbReference>
<dbReference type="GO" id="GO:0051537">
    <property type="term" value="F:2 iron, 2 sulfur cluster binding"/>
    <property type="evidence" value="ECO:0007669"/>
    <property type="project" value="UniProtKB-KW"/>
</dbReference>
<reference evidence="7 8" key="1">
    <citation type="submission" date="2018-12" db="EMBL/GenBank/DDBJ databases">
        <authorList>
            <consortium name="Pathogen Informatics"/>
        </authorList>
    </citation>
    <scope>NUCLEOTIDE SEQUENCE [LARGE SCALE GENOMIC DNA]</scope>
    <source>
        <strain evidence="7 8">NCTC9419</strain>
    </source>
</reference>
<protein>
    <submittedName>
        <fullName evidence="7">HTH-type transcriptional regulator ywnA</fullName>
    </submittedName>
</protein>
<keyword evidence="2" id="KW-0479">Metal-binding</keyword>
<keyword evidence="4" id="KW-0411">Iron-sulfur</keyword>
<evidence type="ECO:0000313" key="8">
    <source>
        <dbReference type="Proteomes" id="UP000271603"/>
    </source>
</evidence>
<accession>A0A447QDT3</accession>
<keyword evidence="1" id="KW-0678">Repressor</keyword>
<dbReference type="SUPFAM" id="SSF46785">
    <property type="entry name" value="Winged helix' DNA-binding domain"/>
    <property type="match status" value="1"/>
</dbReference>
<keyword evidence="5" id="KW-0805">Transcription regulation</keyword>
<evidence type="ECO:0000256" key="2">
    <source>
        <dbReference type="ARBA" id="ARBA00022714"/>
    </source>
</evidence>
<dbReference type="InterPro" id="IPR000944">
    <property type="entry name" value="Tscrpt_reg_Rrf2"/>
</dbReference>
<gene>
    <name evidence="7" type="primary">ywnA_1</name>
    <name evidence="7" type="ORF">NCTC9419_00269</name>
</gene>
<dbReference type="Proteomes" id="UP000271603">
    <property type="component" value="Chromosome"/>
</dbReference>
<dbReference type="Gene3D" id="1.10.10.10">
    <property type="entry name" value="Winged helix-like DNA-binding domain superfamily/Winged helix DNA-binding domain"/>
    <property type="match status" value="1"/>
</dbReference>
<dbReference type="InterPro" id="IPR036388">
    <property type="entry name" value="WH-like_DNA-bd_sf"/>
</dbReference>
<dbReference type="Pfam" id="PF02082">
    <property type="entry name" value="Rrf2"/>
    <property type="match status" value="1"/>
</dbReference>
<dbReference type="GO" id="GO:0003700">
    <property type="term" value="F:DNA-binding transcription factor activity"/>
    <property type="evidence" value="ECO:0007669"/>
    <property type="project" value="TreeGrafter"/>
</dbReference>
<dbReference type="AlphaFoldDB" id="A0A447QDT3"/>
<proteinExistence type="predicted"/>